<dbReference type="AlphaFoldDB" id="A0A2U1NEX1"/>
<dbReference type="PANTHER" id="PTHR10806:SF27">
    <property type="entry name" value="SIGNAL PEPTIDASE I"/>
    <property type="match status" value="1"/>
</dbReference>
<evidence type="ECO:0000256" key="7">
    <source>
        <dbReference type="ARBA" id="ARBA00022801"/>
    </source>
</evidence>
<keyword evidence="10" id="KW-1133">Transmembrane helix</keyword>
<evidence type="ECO:0000256" key="10">
    <source>
        <dbReference type="ARBA" id="ARBA00022989"/>
    </source>
</evidence>
<dbReference type="FunFam" id="2.10.109.10:FF:000003">
    <property type="entry name" value="Signal peptidase complex catalytic subunit SEC11"/>
    <property type="match status" value="2"/>
</dbReference>
<evidence type="ECO:0000256" key="1">
    <source>
        <dbReference type="ARBA" id="ARBA00000677"/>
    </source>
</evidence>
<dbReference type="CDD" id="cd06530">
    <property type="entry name" value="S26_SPase_I"/>
    <property type="match status" value="2"/>
</dbReference>
<dbReference type="SUPFAM" id="SSF51306">
    <property type="entry name" value="LexA/Signal peptidase"/>
    <property type="match status" value="2"/>
</dbReference>
<dbReference type="InterPro" id="IPR036286">
    <property type="entry name" value="LexA/Signal_pep-like_sf"/>
</dbReference>
<dbReference type="InterPro" id="IPR015927">
    <property type="entry name" value="Peptidase_S24_S26A/B/C"/>
</dbReference>
<keyword evidence="11" id="KW-0472">Membrane</keyword>
<comment type="function">
    <text evidence="12">Catalytic component of the signal peptidase complex (SPC) which catalyzes the cleavage of N-terminal signal sequences from nascent proteins as they are translocated into the lumen of the endoplasmic reticulum. Specifically cleaves N-terminal signal peptides that contain a hydrophobic alpha-helix (h-region) shorter than 18-20 amino acids.</text>
</comment>
<evidence type="ECO:0000256" key="6">
    <source>
        <dbReference type="ARBA" id="ARBA00022692"/>
    </source>
</evidence>
<accession>A0A2U1NEX1</accession>
<sequence>MGFIGESIDSIKSMKIRHAAEQIITLGMIVSSALIIWKFLMVVTGSESPVVVVLSESMEPAFQRGDILFLRMGEDPIRAGEIVVFNIDRREIPIVHRVIKVHQRNDTKDVDVLTKGDNNDQDDRVLYAPGQQWLEHHHIMGRAVGFLPYVGYVTIIMTDHPLIKFLMVVTGSESPVVVVLSESMEPAFQRGDILFLRMGEDPIRAGEIVVFNIDRREIPIVHRVIKVHQRNDTKDVDVLTKGDNNDQDDRVLYAPGQQWLEHHHIMGRAVGFLPYVGYVTIIMTDHPLIKYALIGALGLLAITSKD</sequence>
<dbReference type="PROSITE" id="PS00501">
    <property type="entry name" value="SPASE_I_1"/>
    <property type="match status" value="2"/>
</dbReference>
<evidence type="ECO:0000256" key="2">
    <source>
        <dbReference type="ARBA" id="ARBA00004648"/>
    </source>
</evidence>
<proteinExistence type="inferred from homology"/>
<dbReference type="Proteomes" id="UP000245207">
    <property type="component" value="Unassembled WGS sequence"/>
</dbReference>
<dbReference type="GO" id="GO:0009003">
    <property type="term" value="F:signal peptidase activity"/>
    <property type="evidence" value="ECO:0007669"/>
    <property type="project" value="UniProtKB-EC"/>
</dbReference>
<comment type="similarity">
    <text evidence="3">Belongs to the peptidase S26B family.</text>
</comment>
<evidence type="ECO:0000256" key="8">
    <source>
        <dbReference type="ARBA" id="ARBA00022824"/>
    </source>
</evidence>
<keyword evidence="6" id="KW-0812">Transmembrane</keyword>
<keyword evidence="8" id="KW-0256">Endoplasmic reticulum</keyword>
<evidence type="ECO:0000259" key="13">
    <source>
        <dbReference type="Pfam" id="PF00717"/>
    </source>
</evidence>
<keyword evidence="5" id="KW-0645">Protease</keyword>
<feature type="domain" description="Peptidase S24/S26A/S26B/S26C" evidence="13">
    <location>
        <begin position="167"/>
        <end position="270"/>
    </location>
</feature>
<dbReference type="PANTHER" id="PTHR10806">
    <property type="entry name" value="SIGNAL PEPTIDASE COMPLEX CATALYTIC SUBUNIT SEC11"/>
    <property type="match status" value="1"/>
</dbReference>
<dbReference type="GO" id="GO:0004252">
    <property type="term" value="F:serine-type endopeptidase activity"/>
    <property type="evidence" value="ECO:0007669"/>
    <property type="project" value="InterPro"/>
</dbReference>
<keyword evidence="15" id="KW-1185">Reference proteome</keyword>
<dbReference type="EC" id="3.4.21.89" evidence="4"/>
<dbReference type="GO" id="GO:0005787">
    <property type="term" value="C:signal peptidase complex"/>
    <property type="evidence" value="ECO:0007669"/>
    <property type="project" value="TreeGrafter"/>
</dbReference>
<evidence type="ECO:0000256" key="9">
    <source>
        <dbReference type="ARBA" id="ARBA00022968"/>
    </source>
</evidence>
<gene>
    <name evidence="14" type="ORF">CTI12_AA275580</name>
</gene>
<comment type="caution">
    <text evidence="14">The sequence shown here is derived from an EMBL/GenBank/DDBJ whole genome shotgun (WGS) entry which is preliminary data.</text>
</comment>
<dbReference type="Gene3D" id="2.10.109.10">
    <property type="entry name" value="Umud Fragment, subunit A"/>
    <property type="match status" value="2"/>
</dbReference>
<name>A0A2U1NEX1_ARTAN</name>
<evidence type="ECO:0000313" key="15">
    <source>
        <dbReference type="Proteomes" id="UP000245207"/>
    </source>
</evidence>
<comment type="subcellular location">
    <subcellularLocation>
        <location evidence="2">Endoplasmic reticulum membrane</location>
        <topology evidence="2">Single-pass type II membrane protein</topology>
    </subcellularLocation>
</comment>
<dbReference type="Pfam" id="PF00717">
    <property type="entry name" value="Peptidase_S24"/>
    <property type="match status" value="2"/>
</dbReference>
<dbReference type="InterPro" id="IPR001733">
    <property type="entry name" value="Peptidase_S26B"/>
</dbReference>
<keyword evidence="9" id="KW-0735">Signal-anchor</keyword>
<feature type="domain" description="Peptidase S24/S26A/S26B/S26C" evidence="13">
    <location>
        <begin position="37"/>
        <end position="144"/>
    </location>
</feature>
<evidence type="ECO:0000256" key="3">
    <source>
        <dbReference type="ARBA" id="ARBA00011035"/>
    </source>
</evidence>
<evidence type="ECO:0000256" key="5">
    <source>
        <dbReference type="ARBA" id="ARBA00022670"/>
    </source>
</evidence>
<protein>
    <recommendedName>
        <fullName evidence="4">signal peptidase I</fullName>
        <ecNumber evidence="4">3.4.21.89</ecNumber>
    </recommendedName>
</protein>
<evidence type="ECO:0000313" key="14">
    <source>
        <dbReference type="EMBL" id="PWA72037.1"/>
    </source>
</evidence>
<evidence type="ECO:0000256" key="4">
    <source>
        <dbReference type="ARBA" id="ARBA00013208"/>
    </source>
</evidence>
<comment type="catalytic activity">
    <reaction evidence="1">
        <text>Cleavage of hydrophobic, N-terminal signal or leader sequences from secreted and periplasmic proteins.</text>
        <dbReference type="EC" id="3.4.21.89"/>
    </reaction>
</comment>
<dbReference type="OrthoDB" id="10257561at2759"/>
<dbReference type="EMBL" id="PKPP01002975">
    <property type="protein sequence ID" value="PWA72037.1"/>
    <property type="molecule type" value="Genomic_DNA"/>
</dbReference>
<dbReference type="PRINTS" id="PR00728">
    <property type="entry name" value="SIGNALPTASE"/>
</dbReference>
<evidence type="ECO:0000256" key="12">
    <source>
        <dbReference type="ARBA" id="ARBA00045533"/>
    </source>
</evidence>
<dbReference type="NCBIfam" id="TIGR02228">
    <property type="entry name" value="sigpep_I_arch"/>
    <property type="match status" value="2"/>
</dbReference>
<evidence type="ECO:0000256" key="11">
    <source>
        <dbReference type="ARBA" id="ARBA00023136"/>
    </source>
</evidence>
<dbReference type="STRING" id="35608.A0A2U1NEX1"/>
<dbReference type="InterPro" id="IPR019533">
    <property type="entry name" value="Peptidase_S26"/>
</dbReference>
<organism evidence="14 15">
    <name type="scientific">Artemisia annua</name>
    <name type="common">Sweet wormwood</name>
    <dbReference type="NCBI Taxonomy" id="35608"/>
    <lineage>
        <taxon>Eukaryota</taxon>
        <taxon>Viridiplantae</taxon>
        <taxon>Streptophyta</taxon>
        <taxon>Embryophyta</taxon>
        <taxon>Tracheophyta</taxon>
        <taxon>Spermatophyta</taxon>
        <taxon>Magnoliopsida</taxon>
        <taxon>eudicotyledons</taxon>
        <taxon>Gunneridae</taxon>
        <taxon>Pentapetalae</taxon>
        <taxon>asterids</taxon>
        <taxon>campanulids</taxon>
        <taxon>Asterales</taxon>
        <taxon>Asteraceae</taxon>
        <taxon>Asteroideae</taxon>
        <taxon>Anthemideae</taxon>
        <taxon>Artemisiinae</taxon>
        <taxon>Artemisia</taxon>
    </lineage>
</organism>
<reference evidence="14 15" key="1">
    <citation type="journal article" date="2018" name="Mol. Plant">
        <title>The genome of Artemisia annua provides insight into the evolution of Asteraceae family and artemisinin biosynthesis.</title>
        <authorList>
            <person name="Shen Q."/>
            <person name="Zhang L."/>
            <person name="Liao Z."/>
            <person name="Wang S."/>
            <person name="Yan T."/>
            <person name="Shi P."/>
            <person name="Liu M."/>
            <person name="Fu X."/>
            <person name="Pan Q."/>
            <person name="Wang Y."/>
            <person name="Lv Z."/>
            <person name="Lu X."/>
            <person name="Zhang F."/>
            <person name="Jiang W."/>
            <person name="Ma Y."/>
            <person name="Chen M."/>
            <person name="Hao X."/>
            <person name="Li L."/>
            <person name="Tang Y."/>
            <person name="Lv G."/>
            <person name="Zhou Y."/>
            <person name="Sun X."/>
            <person name="Brodelius P.E."/>
            <person name="Rose J.K.C."/>
            <person name="Tang K."/>
        </authorList>
    </citation>
    <scope>NUCLEOTIDE SEQUENCE [LARGE SCALE GENOMIC DNA]</scope>
    <source>
        <strain evidence="15">cv. Huhao1</strain>
        <tissue evidence="14">Leaf</tissue>
    </source>
</reference>
<dbReference type="InterPro" id="IPR019756">
    <property type="entry name" value="Pept_S26A_signal_pept_1_Ser-AS"/>
</dbReference>
<dbReference type="GO" id="GO:0006465">
    <property type="term" value="P:signal peptide processing"/>
    <property type="evidence" value="ECO:0007669"/>
    <property type="project" value="InterPro"/>
</dbReference>
<keyword evidence="7" id="KW-0378">Hydrolase</keyword>